<reference evidence="9 10" key="1">
    <citation type="submission" date="2016-10" db="EMBL/GenBank/DDBJ databases">
        <authorList>
            <person name="de Groot N.N."/>
        </authorList>
    </citation>
    <scope>NUCLEOTIDE SEQUENCE [LARGE SCALE GENOMIC DNA]</scope>
    <source>
        <strain evidence="9 10">DSM 1283</strain>
    </source>
</reference>
<evidence type="ECO:0000256" key="4">
    <source>
        <dbReference type="ARBA" id="ARBA00022801"/>
    </source>
</evidence>
<keyword evidence="1" id="KW-0004">4Fe-4S</keyword>
<dbReference type="GO" id="GO:0097506">
    <property type="term" value="F:deaminated base DNA N-glycosylase activity"/>
    <property type="evidence" value="ECO:0007669"/>
    <property type="project" value="UniProtKB-ARBA"/>
</dbReference>
<dbReference type="SUPFAM" id="SSF52141">
    <property type="entry name" value="Uracil-DNA glycosylase-like"/>
    <property type="match status" value="1"/>
</dbReference>
<dbReference type="Gene3D" id="3.40.470.10">
    <property type="entry name" value="Uracil-DNA glycosylase-like domain"/>
    <property type="match status" value="1"/>
</dbReference>
<dbReference type="GO" id="GO:0051539">
    <property type="term" value="F:4 iron, 4 sulfur cluster binding"/>
    <property type="evidence" value="ECO:0007669"/>
    <property type="project" value="UniProtKB-KW"/>
</dbReference>
<accession>A0A1I5GS58</accession>
<evidence type="ECO:0000313" key="9">
    <source>
        <dbReference type="EMBL" id="SFO38686.1"/>
    </source>
</evidence>
<evidence type="ECO:0000256" key="1">
    <source>
        <dbReference type="ARBA" id="ARBA00022485"/>
    </source>
</evidence>
<evidence type="ECO:0000256" key="7">
    <source>
        <dbReference type="ARBA" id="ARBA00023204"/>
    </source>
</evidence>
<evidence type="ECO:0000259" key="8">
    <source>
        <dbReference type="Pfam" id="PF03167"/>
    </source>
</evidence>
<dbReference type="GO" id="GO:0006281">
    <property type="term" value="P:DNA repair"/>
    <property type="evidence" value="ECO:0007669"/>
    <property type="project" value="UniProtKB-KW"/>
</dbReference>
<keyword evidence="3" id="KW-0227">DNA damage</keyword>
<keyword evidence="5" id="KW-0408">Iron</keyword>
<sequence>MPKTLFYAHSFVYKKRSPESDIYLTYLLKCRPLRQYNKEELRAFSKPFLIQQIKTIQPKFIVCLGDTVVQVMVDDKEAHVKNLRGSWHVVLGYSCILIK</sequence>
<protein>
    <submittedName>
        <fullName evidence="9">Uracil-DNA glycosylase, family 4</fullName>
    </submittedName>
</protein>
<dbReference type="PANTHER" id="PTHR33693:SF1">
    <property type="entry name" value="TYPE-4 URACIL-DNA GLYCOSYLASE"/>
    <property type="match status" value="1"/>
</dbReference>
<keyword evidence="10" id="KW-1185">Reference proteome</keyword>
<keyword evidence="7" id="KW-0234">DNA repair</keyword>
<name>A0A1I5GS58_9FIRM</name>
<gene>
    <name evidence="9" type="ORF">SAMN04489757_1222</name>
</gene>
<dbReference type="AlphaFoldDB" id="A0A1I5GS58"/>
<dbReference type="InterPro" id="IPR051536">
    <property type="entry name" value="UDG_Type-4/5"/>
</dbReference>
<dbReference type="STRING" id="1527.SAMN04489757_1222"/>
<keyword evidence="4" id="KW-0378">Hydrolase</keyword>
<evidence type="ECO:0000256" key="6">
    <source>
        <dbReference type="ARBA" id="ARBA00023014"/>
    </source>
</evidence>
<evidence type="ECO:0000313" key="10">
    <source>
        <dbReference type="Proteomes" id="UP000198806"/>
    </source>
</evidence>
<dbReference type="PANTHER" id="PTHR33693">
    <property type="entry name" value="TYPE-5 URACIL-DNA GLYCOSYLASE"/>
    <property type="match status" value="1"/>
</dbReference>
<dbReference type="Pfam" id="PF03167">
    <property type="entry name" value="UDG"/>
    <property type="match status" value="1"/>
</dbReference>
<feature type="domain" description="Uracil-DNA glycosylase-like" evidence="8">
    <location>
        <begin position="19"/>
        <end position="88"/>
    </location>
</feature>
<keyword evidence="2" id="KW-0479">Metal-binding</keyword>
<evidence type="ECO:0000256" key="2">
    <source>
        <dbReference type="ARBA" id="ARBA00022723"/>
    </source>
</evidence>
<dbReference type="RefSeq" id="WP_242960985.1">
    <property type="nucleotide sequence ID" value="NZ_BAABFM010000004.1"/>
</dbReference>
<keyword evidence="6" id="KW-0411">Iron-sulfur</keyword>
<dbReference type="Proteomes" id="UP000198806">
    <property type="component" value="Unassembled WGS sequence"/>
</dbReference>
<evidence type="ECO:0000256" key="3">
    <source>
        <dbReference type="ARBA" id="ARBA00022763"/>
    </source>
</evidence>
<evidence type="ECO:0000256" key="5">
    <source>
        <dbReference type="ARBA" id="ARBA00023004"/>
    </source>
</evidence>
<dbReference type="GO" id="GO:0046872">
    <property type="term" value="F:metal ion binding"/>
    <property type="evidence" value="ECO:0007669"/>
    <property type="project" value="UniProtKB-KW"/>
</dbReference>
<proteinExistence type="predicted"/>
<dbReference type="InterPro" id="IPR036895">
    <property type="entry name" value="Uracil-DNA_glycosylase-like_sf"/>
</dbReference>
<organism evidence="9 10">
    <name type="scientific">Anaerocolumna aminovalerica</name>
    <dbReference type="NCBI Taxonomy" id="1527"/>
    <lineage>
        <taxon>Bacteria</taxon>
        <taxon>Bacillati</taxon>
        <taxon>Bacillota</taxon>
        <taxon>Clostridia</taxon>
        <taxon>Lachnospirales</taxon>
        <taxon>Lachnospiraceae</taxon>
        <taxon>Anaerocolumna</taxon>
    </lineage>
</organism>
<dbReference type="EMBL" id="FOWD01000022">
    <property type="protein sequence ID" value="SFO38686.1"/>
    <property type="molecule type" value="Genomic_DNA"/>
</dbReference>
<dbReference type="InterPro" id="IPR005122">
    <property type="entry name" value="Uracil-DNA_glycosylase-like"/>
</dbReference>